<protein>
    <submittedName>
        <fullName evidence="2">Uncharacterized protein</fullName>
    </submittedName>
</protein>
<dbReference type="Proteomes" id="UP000887565">
    <property type="component" value="Unplaced"/>
</dbReference>
<reference evidence="2" key="1">
    <citation type="submission" date="2022-11" db="UniProtKB">
        <authorList>
            <consortium name="WormBaseParasite"/>
        </authorList>
    </citation>
    <scope>IDENTIFICATION</scope>
</reference>
<organism evidence="1 2">
    <name type="scientific">Romanomermis culicivorax</name>
    <name type="common">Nematode worm</name>
    <dbReference type="NCBI Taxonomy" id="13658"/>
    <lineage>
        <taxon>Eukaryota</taxon>
        <taxon>Metazoa</taxon>
        <taxon>Ecdysozoa</taxon>
        <taxon>Nematoda</taxon>
        <taxon>Enoplea</taxon>
        <taxon>Dorylaimia</taxon>
        <taxon>Mermithida</taxon>
        <taxon>Mermithoidea</taxon>
        <taxon>Mermithidae</taxon>
        <taxon>Romanomermis</taxon>
    </lineage>
</organism>
<evidence type="ECO:0000313" key="2">
    <source>
        <dbReference type="WBParaSite" id="nRc.2.0.1.t40162-RA"/>
    </source>
</evidence>
<accession>A0A915KMU2</accession>
<dbReference type="WBParaSite" id="nRc.2.0.1.t40162-RA">
    <property type="protein sequence ID" value="nRc.2.0.1.t40162-RA"/>
    <property type="gene ID" value="nRc.2.0.1.g40162"/>
</dbReference>
<dbReference type="AlphaFoldDB" id="A0A915KMU2"/>
<sequence length="68" mass="7273">MLRRETVFQDIQDALANYFFKMADPQANAQNAGTSRKPAVANVAANAQAGVAQNTVPILVGQPLPHKP</sequence>
<evidence type="ECO:0000313" key="1">
    <source>
        <dbReference type="Proteomes" id="UP000887565"/>
    </source>
</evidence>
<keyword evidence="1" id="KW-1185">Reference proteome</keyword>
<name>A0A915KMU2_ROMCU</name>
<proteinExistence type="predicted"/>